<keyword evidence="2" id="KW-1185">Reference proteome</keyword>
<reference evidence="1" key="1">
    <citation type="submission" date="2020-07" db="EMBL/GenBank/DDBJ databases">
        <title>The High-quality genome of the commercially important snow crab, Chionoecetes opilio.</title>
        <authorList>
            <person name="Jeong J.-H."/>
            <person name="Ryu S."/>
        </authorList>
    </citation>
    <scope>NUCLEOTIDE SEQUENCE</scope>
    <source>
        <strain evidence="1">MADBK_172401_WGS</strain>
        <tissue evidence="1">Digestive gland</tissue>
    </source>
</reference>
<evidence type="ECO:0000313" key="2">
    <source>
        <dbReference type="Proteomes" id="UP000770661"/>
    </source>
</evidence>
<organism evidence="1 2">
    <name type="scientific">Chionoecetes opilio</name>
    <name type="common">Atlantic snow crab</name>
    <name type="synonym">Cancer opilio</name>
    <dbReference type="NCBI Taxonomy" id="41210"/>
    <lineage>
        <taxon>Eukaryota</taxon>
        <taxon>Metazoa</taxon>
        <taxon>Ecdysozoa</taxon>
        <taxon>Arthropoda</taxon>
        <taxon>Crustacea</taxon>
        <taxon>Multicrustacea</taxon>
        <taxon>Malacostraca</taxon>
        <taxon>Eumalacostraca</taxon>
        <taxon>Eucarida</taxon>
        <taxon>Decapoda</taxon>
        <taxon>Pleocyemata</taxon>
        <taxon>Brachyura</taxon>
        <taxon>Eubrachyura</taxon>
        <taxon>Majoidea</taxon>
        <taxon>Majidae</taxon>
        <taxon>Chionoecetes</taxon>
    </lineage>
</organism>
<sequence>MLCGAEGDEDMALLNILLPHRPEGLWQCLPARNAMCPPLCRALLVQTRTTMVASLVRSSLTRKARKCRIEHDAVLCAHGGSSREMHNPGQADIALRRSASTSSGRLFTPVAGLSCALTRQGFCCARRQYSSC</sequence>
<name>A0A8J5C721_CHIOP</name>
<dbReference type="AlphaFoldDB" id="A0A8J5C721"/>
<proteinExistence type="predicted"/>
<dbReference type="Proteomes" id="UP000770661">
    <property type="component" value="Unassembled WGS sequence"/>
</dbReference>
<protein>
    <submittedName>
        <fullName evidence="1">Uncharacterized protein</fullName>
    </submittedName>
</protein>
<comment type="caution">
    <text evidence="1">The sequence shown here is derived from an EMBL/GenBank/DDBJ whole genome shotgun (WGS) entry which is preliminary data.</text>
</comment>
<accession>A0A8J5C721</accession>
<gene>
    <name evidence="1" type="ORF">GWK47_008101</name>
</gene>
<dbReference type="EMBL" id="JACEEZ010017848">
    <property type="protein sequence ID" value="KAG0717288.1"/>
    <property type="molecule type" value="Genomic_DNA"/>
</dbReference>
<evidence type="ECO:0000313" key="1">
    <source>
        <dbReference type="EMBL" id="KAG0717288.1"/>
    </source>
</evidence>